<dbReference type="Gene3D" id="2.60.40.3140">
    <property type="match status" value="1"/>
</dbReference>
<protein>
    <recommendedName>
        <fullName evidence="1">DUF3857 domain-containing protein</fullName>
    </recommendedName>
</protein>
<name>A0ABP8GTD3_9SPHI</name>
<gene>
    <name evidence="2" type="ORF">GCM10023149_34420</name>
</gene>
<dbReference type="Proteomes" id="UP001500582">
    <property type="component" value="Unassembled WGS sequence"/>
</dbReference>
<dbReference type="Gene3D" id="3.10.620.30">
    <property type="match status" value="1"/>
</dbReference>
<dbReference type="EMBL" id="BAABFT010000009">
    <property type="protein sequence ID" value="GAA4329633.1"/>
    <property type="molecule type" value="Genomic_DNA"/>
</dbReference>
<dbReference type="InterPro" id="IPR024618">
    <property type="entry name" value="DUF3857"/>
</dbReference>
<dbReference type="Pfam" id="PF12969">
    <property type="entry name" value="DUF3857"/>
    <property type="match status" value="1"/>
</dbReference>
<accession>A0ABP8GTD3</accession>
<evidence type="ECO:0000313" key="3">
    <source>
        <dbReference type="Proteomes" id="UP001500582"/>
    </source>
</evidence>
<evidence type="ECO:0000313" key="2">
    <source>
        <dbReference type="EMBL" id="GAA4329633.1"/>
    </source>
</evidence>
<reference evidence="3" key="1">
    <citation type="journal article" date="2019" name="Int. J. Syst. Evol. Microbiol.">
        <title>The Global Catalogue of Microorganisms (GCM) 10K type strain sequencing project: providing services to taxonomists for standard genome sequencing and annotation.</title>
        <authorList>
            <consortium name="The Broad Institute Genomics Platform"/>
            <consortium name="The Broad Institute Genome Sequencing Center for Infectious Disease"/>
            <person name="Wu L."/>
            <person name="Ma J."/>
        </authorList>
    </citation>
    <scope>NUCLEOTIDE SEQUENCE [LARGE SCALE GENOMIC DNA]</scope>
    <source>
        <strain evidence="3">JCM 17705</strain>
    </source>
</reference>
<comment type="caution">
    <text evidence="2">The sequence shown here is derived from an EMBL/GenBank/DDBJ whole genome shotgun (WGS) entry which is preliminary data.</text>
</comment>
<dbReference type="Gene3D" id="2.60.120.1130">
    <property type="match status" value="1"/>
</dbReference>
<evidence type="ECO:0000259" key="1">
    <source>
        <dbReference type="Pfam" id="PF12969"/>
    </source>
</evidence>
<feature type="domain" description="DUF3857" evidence="1">
    <location>
        <begin position="43"/>
        <end position="173"/>
    </location>
</feature>
<keyword evidence="3" id="KW-1185">Reference proteome</keyword>
<organism evidence="2 3">
    <name type="scientific">Mucilaginibacter gynuensis</name>
    <dbReference type="NCBI Taxonomy" id="1302236"/>
    <lineage>
        <taxon>Bacteria</taxon>
        <taxon>Pseudomonadati</taxon>
        <taxon>Bacteroidota</taxon>
        <taxon>Sphingobacteriia</taxon>
        <taxon>Sphingobacteriales</taxon>
        <taxon>Sphingobacteriaceae</taxon>
        <taxon>Mucilaginibacter</taxon>
    </lineage>
</organism>
<proteinExistence type="predicted"/>
<sequence length="631" mass="73218">MPFGKIDKADLELKNCEFEPDANAEVLFDKGDVYIDRQFDIVTERHTRIKIFNDNGKKNADIRITYVSANRLEYITELQAQTINLVDGKPEITKIDKKQIFTQVVDKATSATVFSLPNVKPGSVIEYKYKITHNSIYRFPSWYYQKKIPVRYSELTTKIPEWFYYKPQFRTKQMFAKNKTENGSESLGYGTETLSYSYETSTRALANVHSLPDEPYMSSDADNLDCVHFTLTSIRPPQGFVQSGADTWPKIGGLLADDEDFGKQLKRKLAGEEAFITKAKAFAKDDDKIAYLFREVRNAMKWNGDDSWYTYDGTVKAWEKKTGNSSEVNLILFHLLKQSGVKAYPMVVSTRSNGRVNPYTPFLYQFNRAVVYIPVDSTKRYVLDATNKYNLYNEVPDNLLNSTGLYIDKESNTYDLVYLKNNEPVRQSYFINAEIKPDGKMAGSVQISSFSYNKIYCTSKYKTDGETKYIDYLRHNDNNFKISELKFDNMDVDTLPLLQKMKFDFDLTGSDDNYIYFNPNQFTSLHTNPFLSENRFTDIEFGYRDNYSVSGIYKIPAGYKVDVLPKSMTIVMPDKSITFKRMLLQEDQTITVRYIIDHAKTTYFKEEYQDFREFSKQMYEMLNEPIALKKG</sequence>